<organism evidence="3 4">
    <name type="scientific">Cohnella kolymensis</name>
    <dbReference type="NCBI Taxonomy" id="1590652"/>
    <lineage>
        <taxon>Bacteria</taxon>
        <taxon>Bacillati</taxon>
        <taxon>Bacillota</taxon>
        <taxon>Bacilli</taxon>
        <taxon>Bacillales</taxon>
        <taxon>Paenibacillaceae</taxon>
        <taxon>Cohnella</taxon>
    </lineage>
</organism>
<keyword evidence="1" id="KW-0238">DNA-binding</keyword>
<dbReference type="EMBL" id="JXAL01000024">
    <property type="protein sequence ID" value="KIL35049.1"/>
    <property type="molecule type" value="Genomic_DNA"/>
</dbReference>
<dbReference type="PRINTS" id="PR00598">
    <property type="entry name" value="HTHMARR"/>
</dbReference>
<evidence type="ECO:0000259" key="2">
    <source>
        <dbReference type="PROSITE" id="PS50995"/>
    </source>
</evidence>
<dbReference type="SUPFAM" id="SSF46785">
    <property type="entry name" value="Winged helix' DNA-binding domain"/>
    <property type="match status" value="1"/>
</dbReference>
<comment type="caution">
    <text evidence="3">The sequence shown here is derived from an EMBL/GenBank/DDBJ whole genome shotgun (WGS) entry which is preliminary data.</text>
</comment>
<keyword evidence="4" id="KW-1185">Reference proteome</keyword>
<protein>
    <recommendedName>
        <fullName evidence="2">HTH marR-type domain-containing protein</fullName>
    </recommendedName>
</protein>
<dbReference type="InterPro" id="IPR036388">
    <property type="entry name" value="WH-like_DNA-bd_sf"/>
</dbReference>
<accession>A0ABR5A1X4</accession>
<dbReference type="PROSITE" id="PS50995">
    <property type="entry name" value="HTH_MARR_2"/>
    <property type="match status" value="1"/>
</dbReference>
<dbReference type="InterPro" id="IPR000835">
    <property type="entry name" value="HTH_MarR-typ"/>
</dbReference>
<dbReference type="PANTHER" id="PTHR33164:SF99">
    <property type="entry name" value="MARR FAMILY REGULATORY PROTEIN"/>
    <property type="match status" value="1"/>
</dbReference>
<dbReference type="InterPro" id="IPR039422">
    <property type="entry name" value="MarR/SlyA-like"/>
</dbReference>
<feature type="domain" description="HTH marR-type" evidence="2">
    <location>
        <begin position="7"/>
        <end position="138"/>
    </location>
</feature>
<sequence length="140" mass="16487">MDKDEQWIRLLPLMKSVVKEMRNEWYRQVDDSLSNTQFHLLAKLNRHGPMKATDLADVLMITNSTLTALADKMCERQLVARERSACDRRVVYLEITDKGRKLVEGHKDVERSAFKKYFDRLSPEDLNHLEEIFVKLHAKD</sequence>
<evidence type="ECO:0000313" key="3">
    <source>
        <dbReference type="EMBL" id="KIL35049.1"/>
    </source>
</evidence>
<dbReference type="RefSeq" id="WP_041064996.1">
    <property type="nucleotide sequence ID" value="NZ_JXAL01000024.1"/>
</dbReference>
<dbReference type="Proteomes" id="UP000054526">
    <property type="component" value="Unassembled WGS sequence"/>
</dbReference>
<dbReference type="InterPro" id="IPR036390">
    <property type="entry name" value="WH_DNA-bd_sf"/>
</dbReference>
<dbReference type="Pfam" id="PF01047">
    <property type="entry name" value="MarR"/>
    <property type="match status" value="1"/>
</dbReference>
<dbReference type="PANTHER" id="PTHR33164">
    <property type="entry name" value="TRANSCRIPTIONAL REGULATOR, MARR FAMILY"/>
    <property type="match status" value="1"/>
</dbReference>
<dbReference type="SMART" id="SM00347">
    <property type="entry name" value="HTH_MARR"/>
    <property type="match status" value="1"/>
</dbReference>
<dbReference type="Gene3D" id="1.10.10.10">
    <property type="entry name" value="Winged helix-like DNA-binding domain superfamily/Winged helix DNA-binding domain"/>
    <property type="match status" value="1"/>
</dbReference>
<evidence type="ECO:0000313" key="4">
    <source>
        <dbReference type="Proteomes" id="UP000054526"/>
    </source>
</evidence>
<gene>
    <name evidence="3" type="ORF">SD71_15415</name>
</gene>
<reference evidence="3 4" key="1">
    <citation type="submission" date="2014-12" db="EMBL/GenBank/DDBJ databases">
        <title>Draft genome sequence of Cohnella kolymensis strain B-2846.</title>
        <authorList>
            <person name="Karlyshev A.V."/>
            <person name="Kudryashova E.B."/>
        </authorList>
    </citation>
    <scope>NUCLEOTIDE SEQUENCE [LARGE SCALE GENOMIC DNA]</scope>
    <source>
        <strain evidence="3 4">VKM B-2846</strain>
    </source>
</reference>
<evidence type="ECO:0000256" key="1">
    <source>
        <dbReference type="ARBA" id="ARBA00023125"/>
    </source>
</evidence>
<proteinExistence type="predicted"/>
<name>A0ABR5A1X4_9BACL</name>